<dbReference type="GO" id="GO:0006089">
    <property type="term" value="P:lactate metabolic process"/>
    <property type="evidence" value="ECO:0007669"/>
    <property type="project" value="InterPro"/>
</dbReference>
<evidence type="ECO:0000256" key="2">
    <source>
        <dbReference type="ARBA" id="ARBA00022485"/>
    </source>
</evidence>
<evidence type="ECO:0000313" key="11">
    <source>
        <dbReference type="EMBL" id="MCU9968390.1"/>
    </source>
</evidence>
<comment type="caution">
    <text evidence="12">The sequence shown here is derived from an EMBL/GenBank/DDBJ whole genome shotgun (WGS) entry which is preliminary data.</text>
</comment>
<protein>
    <submittedName>
        <fullName evidence="11 12">Lactate utilization protein</fullName>
    </submittedName>
</protein>
<keyword evidence="3" id="KW-0479">Metal-binding</keyword>
<evidence type="ECO:0000256" key="5">
    <source>
        <dbReference type="ARBA" id="ARBA00022982"/>
    </source>
</evidence>
<dbReference type="InterPro" id="IPR037171">
    <property type="entry name" value="NagB/RpiA_transferase-like"/>
</dbReference>
<reference evidence="11 14" key="2">
    <citation type="submission" date="2019-08" db="EMBL/GenBank/DDBJ databases">
        <title>Comparison of rpoB and gyrB Sequences from Mobiluncus Species and Development of a Multiplex PCR Method for Clinical Detection of Mobiluncus curtisii and Mobiluncus mulieris.</title>
        <authorList>
            <person name="Yang L."/>
            <person name="Shen Y."/>
            <person name="Xu G."/>
            <person name="Shu L.-B."/>
            <person name="Hu J."/>
            <person name="Zhang R."/>
            <person name="Wang Y."/>
            <person name="Zhou H.-W."/>
            <person name="Zhang X."/>
        </authorList>
    </citation>
    <scope>NUCLEOTIDE SEQUENCE [LARGE SCALE GENOMIC DNA]</scope>
    <source>
        <strain evidence="11 14">M26</strain>
    </source>
</reference>
<evidence type="ECO:0000313" key="13">
    <source>
        <dbReference type="Proteomes" id="UP000255284"/>
    </source>
</evidence>
<dbReference type="Pfam" id="PF13183">
    <property type="entry name" value="Fer4_8"/>
    <property type="match status" value="1"/>
</dbReference>
<dbReference type="GO" id="GO:0046872">
    <property type="term" value="F:metal ion binding"/>
    <property type="evidence" value="ECO:0007669"/>
    <property type="project" value="UniProtKB-KW"/>
</dbReference>
<name>A0A378PGD8_9ACTO</name>
<proteinExistence type="predicted"/>
<dbReference type="SUPFAM" id="SSF54862">
    <property type="entry name" value="4Fe-4S ferredoxins"/>
    <property type="match status" value="1"/>
</dbReference>
<evidence type="ECO:0000256" key="8">
    <source>
        <dbReference type="SAM" id="MobiDB-lite"/>
    </source>
</evidence>
<dbReference type="Proteomes" id="UP001209486">
    <property type="component" value="Unassembled WGS sequence"/>
</dbReference>
<dbReference type="AlphaFoldDB" id="A0A378PGD8"/>
<dbReference type="Pfam" id="PF02589">
    <property type="entry name" value="LUD_dom"/>
    <property type="match status" value="1"/>
</dbReference>
<evidence type="ECO:0000259" key="10">
    <source>
        <dbReference type="Pfam" id="PF13183"/>
    </source>
</evidence>
<dbReference type="InterPro" id="IPR004452">
    <property type="entry name" value="LutB/LldF"/>
</dbReference>
<keyword evidence="6" id="KW-0408">Iron</keyword>
<dbReference type="Proteomes" id="UP000255284">
    <property type="component" value="Unassembled WGS sequence"/>
</dbReference>
<dbReference type="InterPro" id="IPR017900">
    <property type="entry name" value="4Fe4S_Fe_S_CS"/>
</dbReference>
<feature type="region of interest" description="Disordered" evidence="8">
    <location>
        <begin position="1"/>
        <end position="29"/>
    </location>
</feature>
<keyword evidence="7" id="KW-0411">Iron-sulfur</keyword>
<dbReference type="GO" id="GO:0051539">
    <property type="term" value="F:4 iron, 4 sulfur cluster binding"/>
    <property type="evidence" value="ECO:0007669"/>
    <property type="project" value="UniProtKB-KW"/>
</dbReference>
<dbReference type="InterPro" id="IPR003741">
    <property type="entry name" value="LUD_dom"/>
</dbReference>
<dbReference type="InterPro" id="IPR009051">
    <property type="entry name" value="Helical_ferredxn"/>
</dbReference>
<reference evidence="12 13" key="1">
    <citation type="submission" date="2018-06" db="EMBL/GenBank/DDBJ databases">
        <authorList>
            <consortium name="Pathogen Informatics"/>
            <person name="Doyle S."/>
        </authorList>
    </citation>
    <scope>NUCLEOTIDE SEQUENCE [LARGE SCALE GENOMIC DNA]</scope>
    <source>
        <strain evidence="12 13">NCTC11819</strain>
    </source>
</reference>
<dbReference type="Gene3D" id="1.10.1060.10">
    <property type="entry name" value="Alpha-helical ferredoxin"/>
    <property type="match status" value="1"/>
</dbReference>
<keyword evidence="2" id="KW-0004">4Fe-4S</keyword>
<feature type="domain" description="LUD" evidence="9">
    <location>
        <begin position="111"/>
        <end position="339"/>
    </location>
</feature>
<evidence type="ECO:0000256" key="1">
    <source>
        <dbReference type="ARBA" id="ARBA00022448"/>
    </source>
</evidence>
<dbReference type="PROSITE" id="PS00198">
    <property type="entry name" value="4FE4S_FER_1"/>
    <property type="match status" value="1"/>
</dbReference>
<dbReference type="InterPro" id="IPR017896">
    <property type="entry name" value="4Fe4S_Fe-S-bd"/>
</dbReference>
<dbReference type="RefSeq" id="WP_004017363.1">
    <property type="nucleotide sequence ID" value="NZ_CAMPNB010000004.1"/>
</dbReference>
<evidence type="ECO:0000256" key="3">
    <source>
        <dbReference type="ARBA" id="ARBA00022723"/>
    </source>
</evidence>
<dbReference type="PANTHER" id="PTHR47153">
    <property type="entry name" value="LACTATE UTILIZATION PROTEIN B"/>
    <property type="match status" value="1"/>
</dbReference>
<sequence length="532" mass="58792">MSSVLIADSSRAAGLSGKAGDAGMAPHEPGTTLVRLTPAPPEGALIDSPAFPKAAIRELKNETQRKNLHHATHTIRNKRIRVTGELDNWEEIRRAGEEIKNRVARHLPYYLEQFERNATAAGATLHWARDAEEANRIVIDLVKQTGESEVTKVKSMVTQETDLNEALERERIAAWETDLAELIVQLGHDRPSHVLVPAIHRNRSEVREIFLREMGQYGTPCPPDVTDNPVELAGAARIHLREKFMRTKVGISGANFAIAETGSLMVVESEGNGRMNLTLPETLISLVGIEKILPTFQDLEVFLQLLPRSSTGERMAPYGTVWTGKREGDGPKDVHIVLLDNGRTKVLRDKLGRAALRCIRCSACLNICPVYEKVGGHAYGSVYPGPIGAILNPQLRGVCSTVDRSLPFASTLCGACVEVCPVRIPFTDILVDLRRKVVDVKRSEPGHATHIEPLLMKGGGWVMGRGWRLALAGHLAEIAGALLRPFTRKIGKWPIPGMYRWLRARDVPLPPTQSARTMWKREQQGNNDEYLG</sequence>
<dbReference type="Gene3D" id="3.40.50.10420">
    <property type="entry name" value="NagB/RpiA/CoA transferase-like"/>
    <property type="match status" value="1"/>
</dbReference>
<keyword evidence="4" id="KW-0677">Repeat</keyword>
<keyword evidence="1" id="KW-0813">Transport</keyword>
<dbReference type="SUPFAM" id="SSF100950">
    <property type="entry name" value="NagB/RpiA/CoA transferase-like"/>
    <property type="match status" value="1"/>
</dbReference>
<dbReference type="PANTHER" id="PTHR47153:SF2">
    <property type="entry name" value="LACTATE UTILIZATION PROTEIN B"/>
    <property type="match status" value="1"/>
</dbReference>
<dbReference type="EMBL" id="UGGQ01000006">
    <property type="protein sequence ID" value="STO16901.1"/>
    <property type="molecule type" value="Genomic_DNA"/>
</dbReference>
<evidence type="ECO:0000256" key="7">
    <source>
        <dbReference type="ARBA" id="ARBA00023014"/>
    </source>
</evidence>
<evidence type="ECO:0000313" key="14">
    <source>
        <dbReference type="Proteomes" id="UP001209486"/>
    </source>
</evidence>
<feature type="domain" description="4Fe-4S ferredoxin-type" evidence="10">
    <location>
        <begin position="355"/>
        <end position="424"/>
    </location>
</feature>
<dbReference type="InterPro" id="IPR024185">
    <property type="entry name" value="FTHF_cligase-like_sf"/>
</dbReference>
<evidence type="ECO:0000256" key="6">
    <source>
        <dbReference type="ARBA" id="ARBA00023004"/>
    </source>
</evidence>
<dbReference type="EMBL" id="VSZY01000003">
    <property type="protein sequence ID" value="MCU9968390.1"/>
    <property type="molecule type" value="Genomic_DNA"/>
</dbReference>
<dbReference type="GeneID" id="61168465"/>
<evidence type="ECO:0000259" key="9">
    <source>
        <dbReference type="Pfam" id="PF02589"/>
    </source>
</evidence>
<keyword evidence="5" id="KW-0249">Electron transport</keyword>
<evidence type="ECO:0000256" key="4">
    <source>
        <dbReference type="ARBA" id="ARBA00022737"/>
    </source>
</evidence>
<organism evidence="12 13">
    <name type="scientific">Mobiluncus mulieris</name>
    <dbReference type="NCBI Taxonomy" id="2052"/>
    <lineage>
        <taxon>Bacteria</taxon>
        <taxon>Bacillati</taxon>
        <taxon>Actinomycetota</taxon>
        <taxon>Actinomycetes</taxon>
        <taxon>Actinomycetales</taxon>
        <taxon>Actinomycetaceae</taxon>
        <taxon>Mobiluncus</taxon>
    </lineage>
</organism>
<accession>A0A378PGD8</accession>
<evidence type="ECO:0000313" key="12">
    <source>
        <dbReference type="EMBL" id="STO16901.1"/>
    </source>
</evidence>
<feature type="region of interest" description="Disordered" evidence="8">
    <location>
        <begin position="513"/>
        <end position="532"/>
    </location>
</feature>
<gene>
    <name evidence="12" type="primary">lutB</name>
    <name evidence="11" type="ORF">FYZ43_02985</name>
    <name evidence="12" type="ORF">NCTC11819_01480</name>
</gene>